<dbReference type="PANTHER" id="PTHR42912:SF93">
    <property type="entry name" value="N6-ADENOSINE-METHYLTRANSFERASE TMT1A"/>
    <property type="match status" value="1"/>
</dbReference>
<dbReference type="InterPro" id="IPR011990">
    <property type="entry name" value="TPR-like_helical_dom_sf"/>
</dbReference>
<reference evidence="2" key="1">
    <citation type="submission" date="2019-12" db="EMBL/GenBank/DDBJ databases">
        <authorList>
            <person name="Cremers G."/>
        </authorList>
    </citation>
    <scope>NUCLEOTIDE SEQUENCE</scope>
    <source>
        <strain evidence="2">Mbul1</strain>
    </source>
</reference>
<dbReference type="EC" id="2.1.1.197" evidence="2"/>
<dbReference type="Gene3D" id="3.40.50.150">
    <property type="entry name" value="Vaccinia Virus protein VP39"/>
    <property type="match status" value="1"/>
</dbReference>
<dbReference type="InterPro" id="IPR013216">
    <property type="entry name" value="Methyltransf_11"/>
</dbReference>
<protein>
    <submittedName>
        <fullName evidence="2">Malonyl-[acyl-carrier protein] O-methyltransferase</fullName>
        <ecNumber evidence="2">2.1.1.197</ecNumber>
    </submittedName>
</protein>
<dbReference type="Pfam" id="PF08241">
    <property type="entry name" value="Methyltransf_11"/>
    <property type="match status" value="1"/>
</dbReference>
<dbReference type="GO" id="GO:0008757">
    <property type="term" value="F:S-adenosylmethionine-dependent methyltransferase activity"/>
    <property type="evidence" value="ECO:0007669"/>
    <property type="project" value="InterPro"/>
</dbReference>
<dbReference type="CDD" id="cd02440">
    <property type="entry name" value="AdoMet_MTases"/>
    <property type="match status" value="1"/>
</dbReference>
<dbReference type="InterPro" id="IPR050508">
    <property type="entry name" value="Methyltransf_Superfamily"/>
</dbReference>
<keyword evidence="2" id="KW-0808">Transferase</keyword>
<sequence length="324" mass="34927">MNPRAHTSLQNSSGDLLADRRYAYAEACLVEGDAQGAAEMAEQALEIAPRYAAAWFLLGRAREARHLATADPGDHHAALRAYGNALDLDPHDELGARLRLVQIGQGDALGSISPAYIRALFDGYAPRFERHLVNDLHYRGPRLLVEALDALDAAPDSFGDVLDLGCGTGLMGEALAGRTRTLTGIDVSPGMLAEAARRKRYDRLVEGDLTRLLADEPSDSADLVVAADVFIYVGGLTRVMAESARILRPSGLVAFTVQWHPEGGLVLGADARYAHGDRYLRQVADEAGFDLASLDPAAIRRERGVDVEGRVAVLRPRTRSTPKA</sequence>
<evidence type="ECO:0000313" key="2">
    <source>
        <dbReference type="EMBL" id="CAA2100806.1"/>
    </source>
</evidence>
<dbReference type="Gene3D" id="1.25.40.10">
    <property type="entry name" value="Tetratricopeptide repeat domain"/>
    <property type="match status" value="1"/>
</dbReference>
<dbReference type="PANTHER" id="PTHR42912">
    <property type="entry name" value="METHYLTRANSFERASE"/>
    <property type="match status" value="1"/>
</dbReference>
<organism evidence="2">
    <name type="scientific">Methylobacterium bullatum</name>
    <dbReference type="NCBI Taxonomy" id="570505"/>
    <lineage>
        <taxon>Bacteria</taxon>
        <taxon>Pseudomonadati</taxon>
        <taxon>Pseudomonadota</taxon>
        <taxon>Alphaproteobacteria</taxon>
        <taxon>Hyphomicrobiales</taxon>
        <taxon>Methylobacteriaceae</taxon>
        <taxon>Methylobacterium</taxon>
    </lineage>
</organism>
<dbReference type="GO" id="GO:0032259">
    <property type="term" value="P:methylation"/>
    <property type="evidence" value="ECO:0007669"/>
    <property type="project" value="UniProtKB-KW"/>
</dbReference>
<dbReference type="SUPFAM" id="SSF48452">
    <property type="entry name" value="TPR-like"/>
    <property type="match status" value="1"/>
</dbReference>
<dbReference type="EMBL" id="LR743504">
    <property type="protein sequence ID" value="CAA2100806.1"/>
    <property type="molecule type" value="Genomic_DNA"/>
</dbReference>
<dbReference type="InterPro" id="IPR029063">
    <property type="entry name" value="SAM-dependent_MTases_sf"/>
</dbReference>
<gene>
    <name evidence="2" type="primary">bioC_2</name>
    <name evidence="2" type="ORF">MBUL_00856</name>
</gene>
<proteinExistence type="predicted"/>
<accession>A0A679IV21</accession>
<dbReference type="SUPFAM" id="SSF53335">
    <property type="entry name" value="S-adenosyl-L-methionine-dependent methyltransferases"/>
    <property type="match status" value="1"/>
</dbReference>
<feature type="domain" description="Methyltransferase type 11" evidence="1">
    <location>
        <begin position="162"/>
        <end position="255"/>
    </location>
</feature>
<keyword evidence="2" id="KW-0489">Methyltransferase</keyword>
<dbReference type="AlphaFoldDB" id="A0A679IV21"/>
<evidence type="ECO:0000259" key="1">
    <source>
        <dbReference type="Pfam" id="PF08241"/>
    </source>
</evidence>
<name>A0A679IV21_9HYPH</name>
<dbReference type="GO" id="GO:0102130">
    <property type="term" value="F:malonyl-CoA methyltransferase activity"/>
    <property type="evidence" value="ECO:0007669"/>
    <property type="project" value="UniProtKB-EC"/>
</dbReference>